<sequence length="128" mass="15371">MQLIITLFFTIFISDVQSDEKIYFGRAHNYSTVYSYGVTEIYISSDSTMTRFDYKLPNKREWKKYKKYKSEKKINIISKKGKYYSLIDPISRVENEMHCLKITENKVIYYYKAEDGSLLKGYTFNRQK</sequence>
<dbReference type="Proteomes" id="UP000536509">
    <property type="component" value="Unassembled WGS sequence"/>
</dbReference>
<evidence type="ECO:0000313" key="1">
    <source>
        <dbReference type="EMBL" id="NNT73257.1"/>
    </source>
</evidence>
<comment type="caution">
    <text evidence="1">The sequence shown here is derived from an EMBL/GenBank/DDBJ whole genome shotgun (WGS) entry which is preliminary data.</text>
</comment>
<accession>A0A7Y3RB52</accession>
<evidence type="ECO:0000313" key="2">
    <source>
        <dbReference type="Proteomes" id="UP000536509"/>
    </source>
</evidence>
<dbReference type="RefSeq" id="WP_171223415.1">
    <property type="nucleotide sequence ID" value="NZ_CP121446.1"/>
</dbReference>
<reference evidence="1 2" key="1">
    <citation type="submission" date="2020-05" db="EMBL/GenBank/DDBJ databases">
        <title>Draft genome of Flavobacterium sp. IMCC34852.</title>
        <authorList>
            <person name="Song J."/>
            <person name="Cho J.-C."/>
        </authorList>
    </citation>
    <scope>NUCLEOTIDE SEQUENCE [LARGE SCALE GENOMIC DNA]</scope>
    <source>
        <strain evidence="1 2">IMCC34852</strain>
    </source>
</reference>
<keyword evidence="2" id="KW-1185">Reference proteome</keyword>
<protein>
    <submittedName>
        <fullName evidence="1">Uncharacterized protein</fullName>
    </submittedName>
</protein>
<organism evidence="1 2">
    <name type="scientific">Flavobacterium rivulicola</name>
    <dbReference type="NCBI Taxonomy" id="2732161"/>
    <lineage>
        <taxon>Bacteria</taxon>
        <taxon>Pseudomonadati</taxon>
        <taxon>Bacteroidota</taxon>
        <taxon>Flavobacteriia</taxon>
        <taxon>Flavobacteriales</taxon>
        <taxon>Flavobacteriaceae</taxon>
        <taxon>Flavobacterium</taxon>
    </lineage>
</organism>
<dbReference type="EMBL" id="JABEVX010000013">
    <property type="protein sequence ID" value="NNT73257.1"/>
    <property type="molecule type" value="Genomic_DNA"/>
</dbReference>
<name>A0A7Y3RB52_9FLAO</name>
<dbReference type="AlphaFoldDB" id="A0A7Y3RB52"/>
<gene>
    <name evidence="1" type="ORF">HKT18_13615</name>
</gene>
<proteinExistence type="predicted"/>